<organism evidence="2 3">
    <name type="scientific">Aquamicrobium zhengzhouense</name>
    <dbReference type="NCBI Taxonomy" id="2781738"/>
    <lineage>
        <taxon>Bacteria</taxon>
        <taxon>Pseudomonadati</taxon>
        <taxon>Pseudomonadota</taxon>
        <taxon>Alphaproteobacteria</taxon>
        <taxon>Hyphomicrobiales</taxon>
        <taxon>Phyllobacteriaceae</taxon>
        <taxon>Aquamicrobium</taxon>
    </lineage>
</organism>
<evidence type="ECO:0000256" key="1">
    <source>
        <dbReference type="SAM" id="Phobius"/>
    </source>
</evidence>
<dbReference type="EMBL" id="JADGMQ010000004">
    <property type="protein sequence ID" value="MBI1620606.1"/>
    <property type="molecule type" value="Genomic_DNA"/>
</dbReference>
<evidence type="ECO:0000313" key="2">
    <source>
        <dbReference type="EMBL" id="MBI1620606.1"/>
    </source>
</evidence>
<sequence>MNWLSIAASYFILWWVVLFAMLPFGLRTQDDDGEVTLGTVSSAPKGSHMRGAFIRTTISTTLIFAAGYFAAVYFDFSFNDIPRIGPYAK</sequence>
<dbReference type="InterPro" id="IPR009935">
    <property type="entry name" value="DUF1467"/>
</dbReference>
<gene>
    <name evidence="2" type="ORF">IOD40_08020</name>
</gene>
<keyword evidence="1" id="KW-0812">Transmembrane</keyword>
<proteinExistence type="predicted"/>
<dbReference type="RefSeq" id="WP_198476021.1">
    <property type="nucleotide sequence ID" value="NZ_JADGMQ010000004.1"/>
</dbReference>
<feature type="transmembrane region" description="Helical" evidence="1">
    <location>
        <begin position="52"/>
        <end position="74"/>
    </location>
</feature>
<protein>
    <submittedName>
        <fullName evidence="2">DUF1467 family protein</fullName>
    </submittedName>
</protein>
<keyword evidence="1" id="KW-0472">Membrane</keyword>
<feature type="transmembrane region" description="Helical" evidence="1">
    <location>
        <begin position="6"/>
        <end position="26"/>
    </location>
</feature>
<reference evidence="2 3" key="1">
    <citation type="submission" date="2020-10" db="EMBL/GenBank/DDBJ databases">
        <title>Aquamicrobium zhengzhouensis sp. nov., a exopolysaccharide producing bacterium isolated from farmland soil.</title>
        <authorList>
            <person name="Wang X."/>
        </authorList>
    </citation>
    <scope>NUCLEOTIDE SEQUENCE [LARGE SCALE GENOMIC DNA]</scope>
    <source>
        <strain evidence="3">cd-1</strain>
    </source>
</reference>
<dbReference type="Pfam" id="PF07330">
    <property type="entry name" value="DUF1467"/>
    <property type="match status" value="1"/>
</dbReference>
<accession>A0ABS0SD26</accession>
<keyword evidence="1" id="KW-1133">Transmembrane helix</keyword>
<evidence type="ECO:0000313" key="3">
    <source>
        <dbReference type="Proteomes" id="UP000601789"/>
    </source>
</evidence>
<comment type="caution">
    <text evidence="2">The sequence shown here is derived from an EMBL/GenBank/DDBJ whole genome shotgun (WGS) entry which is preliminary data.</text>
</comment>
<dbReference type="Proteomes" id="UP000601789">
    <property type="component" value="Unassembled WGS sequence"/>
</dbReference>
<keyword evidence="3" id="KW-1185">Reference proteome</keyword>
<name>A0ABS0SD26_9HYPH</name>